<organism evidence="2 3">
    <name type="scientific">Cannabis sativa</name>
    <name type="common">Hemp</name>
    <name type="synonym">Marijuana</name>
    <dbReference type="NCBI Taxonomy" id="3483"/>
    <lineage>
        <taxon>Eukaryota</taxon>
        <taxon>Viridiplantae</taxon>
        <taxon>Streptophyta</taxon>
        <taxon>Embryophyta</taxon>
        <taxon>Tracheophyta</taxon>
        <taxon>Spermatophyta</taxon>
        <taxon>Magnoliopsida</taxon>
        <taxon>eudicotyledons</taxon>
        <taxon>Gunneridae</taxon>
        <taxon>Pentapetalae</taxon>
        <taxon>rosids</taxon>
        <taxon>fabids</taxon>
        <taxon>Rosales</taxon>
        <taxon>Cannabaceae</taxon>
        <taxon>Cannabis</taxon>
    </lineage>
</organism>
<dbReference type="SUPFAM" id="SSF54556">
    <property type="entry name" value="Chitinase insertion domain"/>
    <property type="match status" value="1"/>
</dbReference>
<dbReference type="InterPro" id="IPR050314">
    <property type="entry name" value="Glycosyl_Hydrlase_18"/>
</dbReference>
<dbReference type="GO" id="GO:0004568">
    <property type="term" value="F:chitinase activity"/>
    <property type="evidence" value="ECO:0007669"/>
    <property type="project" value="TreeGrafter"/>
</dbReference>
<dbReference type="Gene3D" id="3.20.20.80">
    <property type="entry name" value="Glycosidases"/>
    <property type="match status" value="1"/>
</dbReference>
<dbReference type="AlphaFoldDB" id="A0A7J6E819"/>
<dbReference type="Pfam" id="PF00704">
    <property type="entry name" value="Glyco_hydro_18"/>
    <property type="match status" value="1"/>
</dbReference>
<reference evidence="2 3" key="1">
    <citation type="journal article" date="2020" name="bioRxiv">
        <title>Sequence and annotation of 42 cannabis genomes reveals extensive copy number variation in cannabinoid synthesis and pathogen resistance genes.</title>
        <authorList>
            <person name="Mckernan K.J."/>
            <person name="Helbert Y."/>
            <person name="Kane L.T."/>
            <person name="Ebling H."/>
            <person name="Zhang L."/>
            <person name="Liu B."/>
            <person name="Eaton Z."/>
            <person name="Mclaughlin S."/>
            <person name="Kingan S."/>
            <person name="Baybayan P."/>
            <person name="Concepcion G."/>
            <person name="Jordan M."/>
            <person name="Riva A."/>
            <person name="Barbazuk W."/>
            <person name="Harkins T."/>
        </authorList>
    </citation>
    <scope>NUCLEOTIDE SEQUENCE [LARGE SCALE GENOMIC DNA]</scope>
    <source>
        <strain evidence="3">cv. Jamaican Lion 4</strain>
        <tissue evidence="2">Leaf</tissue>
    </source>
</reference>
<dbReference type="Proteomes" id="UP000525078">
    <property type="component" value="Unassembled WGS sequence"/>
</dbReference>
<dbReference type="Gene3D" id="3.10.50.10">
    <property type="match status" value="1"/>
</dbReference>
<evidence type="ECO:0000313" key="3">
    <source>
        <dbReference type="Proteomes" id="UP000525078"/>
    </source>
</evidence>
<dbReference type="GO" id="GO:0008061">
    <property type="term" value="F:chitin binding"/>
    <property type="evidence" value="ECO:0007669"/>
    <property type="project" value="InterPro"/>
</dbReference>
<protein>
    <recommendedName>
        <fullName evidence="1">GH18 domain-containing protein</fullName>
    </recommendedName>
</protein>
<dbReference type="InterPro" id="IPR001223">
    <property type="entry name" value="Glyco_hydro18_cat"/>
</dbReference>
<comment type="caution">
    <text evidence="2">The sequence shown here is derived from an EMBL/GenBank/DDBJ whole genome shotgun (WGS) entry which is preliminary data.</text>
</comment>
<accession>A0A7J6E819</accession>
<evidence type="ECO:0000313" key="2">
    <source>
        <dbReference type="EMBL" id="KAF4354414.1"/>
    </source>
</evidence>
<dbReference type="PANTHER" id="PTHR11177:SF383">
    <property type="entry name" value="GLYCOSYL HYDROLASE FAMILY PROTEIN WITH CHITINASE INSERTION DOMAIN-CONTAINING PROTEIN"/>
    <property type="match status" value="1"/>
</dbReference>
<dbReference type="InterPro" id="IPR011583">
    <property type="entry name" value="Chitinase_II/V-like_cat"/>
</dbReference>
<dbReference type="GO" id="GO:0005975">
    <property type="term" value="P:carbohydrate metabolic process"/>
    <property type="evidence" value="ECO:0007669"/>
    <property type="project" value="InterPro"/>
</dbReference>
<dbReference type="SMART" id="SM00636">
    <property type="entry name" value="Glyco_18"/>
    <property type="match status" value="1"/>
</dbReference>
<dbReference type="EMBL" id="JAATIP010000281">
    <property type="protein sequence ID" value="KAF4354414.1"/>
    <property type="molecule type" value="Genomic_DNA"/>
</dbReference>
<dbReference type="PROSITE" id="PS51910">
    <property type="entry name" value="GH18_2"/>
    <property type="match status" value="1"/>
</dbReference>
<proteinExistence type="predicted"/>
<dbReference type="InterPro" id="IPR029070">
    <property type="entry name" value="Chitinase_insertion_sf"/>
</dbReference>
<dbReference type="SUPFAM" id="SSF51445">
    <property type="entry name" value="(Trans)glycosidases"/>
    <property type="match status" value="1"/>
</dbReference>
<evidence type="ECO:0000259" key="1">
    <source>
        <dbReference type="PROSITE" id="PS51910"/>
    </source>
</evidence>
<dbReference type="PANTHER" id="PTHR11177">
    <property type="entry name" value="CHITINASE"/>
    <property type="match status" value="1"/>
</dbReference>
<gene>
    <name evidence="2" type="ORF">F8388_027348</name>
</gene>
<sequence length="346" mass="38377">MASIDQKKTSPLLNFPGHFPPTHHLISPNDNKSCVIGSLRAILFCAFASTQPPKLPNSHSIPKCPKVLNFHLHSPHAETPTSNPPLLGGGAADKTGLRCHGFRLEPPSSFHQILHKLSQIQQLPWPRPRLGVPFHTDQMTQFGYLVGRVALRRRRRGSEHGRIAASSSSSDTKPVPEYVVLALSRSLDWINVMSYDFYAPGWSTRDRTSGSYCTIREGRSARFRPQGWIQAGFPANKIVLGVPFYGYGWTLSNPSNTGYFAPTTGAAFRTRSKTYQQIKKFIAANRADGGDLFGFDAIQSIRTKVKYIKDNRLRGYFAWHVGGDDNMALSRTASQALDQQGAVRAN</sequence>
<name>A0A7J6E819_CANSA</name>
<dbReference type="InterPro" id="IPR017853">
    <property type="entry name" value="GH"/>
</dbReference>
<feature type="domain" description="GH18" evidence="1">
    <location>
        <begin position="163"/>
        <end position="340"/>
    </location>
</feature>
<dbReference type="GO" id="GO:0005576">
    <property type="term" value="C:extracellular region"/>
    <property type="evidence" value="ECO:0007669"/>
    <property type="project" value="TreeGrafter"/>
</dbReference>
<dbReference type="GO" id="GO:0006032">
    <property type="term" value="P:chitin catabolic process"/>
    <property type="evidence" value="ECO:0007669"/>
    <property type="project" value="TreeGrafter"/>
</dbReference>